<dbReference type="EnsemblPlants" id="evm.model.09.1238">
    <property type="protein sequence ID" value="cds.evm.model.09.1238"/>
    <property type="gene ID" value="evm.TU.09.1238"/>
</dbReference>
<evidence type="ECO:0000256" key="1">
    <source>
        <dbReference type="SAM" id="MobiDB-lite"/>
    </source>
</evidence>
<feature type="compositionally biased region" description="Polar residues" evidence="1">
    <location>
        <begin position="48"/>
        <end position="61"/>
    </location>
</feature>
<proteinExistence type="predicted"/>
<reference evidence="2" key="1">
    <citation type="submission" date="2018-11" db="EMBL/GenBank/DDBJ databases">
        <authorList>
            <person name="Grassa J C."/>
        </authorList>
    </citation>
    <scope>NUCLEOTIDE SEQUENCE [LARGE SCALE GENOMIC DNA]</scope>
</reference>
<feature type="region of interest" description="Disordered" evidence="1">
    <location>
        <begin position="1"/>
        <end position="122"/>
    </location>
</feature>
<accession>A0A803QDT4</accession>
<evidence type="ECO:0000313" key="3">
    <source>
        <dbReference type="Proteomes" id="UP000596661"/>
    </source>
</evidence>
<reference evidence="2" key="2">
    <citation type="submission" date="2021-03" db="UniProtKB">
        <authorList>
            <consortium name="EnsemblPlants"/>
        </authorList>
    </citation>
    <scope>IDENTIFICATION</scope>
</reference>
<name>A0A803QDT4_CANSA</name>
<dbReference type="AlphaFoldDB" id="A0A803QDT4"/>
<organism evidence="2 3">
    <name type="scientific">Cannabis sativa</name>
    <name type="common">Hemp</name>
    <name type="synonym">Marijuana</name>
    <dbReference type="NCBI Taxonomy" id="3483"/>
    <lineage>
        <taxon>Eukaryota</taxon>
        <taxon>Viridiplantae</taxon>
        <taxon>Streptophyta</taxon>
        <taxon>Embryophyta</taxon>
        <taxon>Tracheophyta</taxon>
        <taxon>Spermatophyta</taxon>
        <taxon>Magnoliopsida</taxon>
        <taxon>eudicotyledons</taxon>
        <taxon>Gunneridae</taxon>
        <taxon>Pentapetalae</taxon>
        <taxon>rosids</taxon>
        <taxon>fabids</taxon>
        <taxon>Rosales</taxon>
        <taxon>Cannabaceae</taxon>
        <taxon>Cannabis</taxon>
    </lineage>
</organism>
<keyword evidence="3" id="KW-1185">Reference proteome</keyword>
<protein>
    <submittedName>
        <fullName evidence="2">Uncharacterized protein</fullName>
    </submittedName>
</protein>
<dbReference type="EMBL" id="UZAU01000763">
    <property type="status" value="NOT_ANNOTATED_CDS"/>
    <property type="molecule type" value="Genomic_DNA"/>
</dbReference>
<sequence length="142" mass="15961">MPYDQPGTKEPEVPRRNNGNLEAQPRAHGSPLRDRHYSLQAPRKGARTNPNRGNEMNQTQGRRAGCEEARVTARCTVTHSRSMRGGENPRRNNDQKGKIQSMGETRSPSCHGVETPREQLERKNTIFANNLVQSKGNQSICE</sequence>
<feature type="compositionally biased region" description="Basic and acidic residues" evidence="1">
    <location>
        <begin position="87"/>
        <end position="97"/>
    </location>
</feature>
<dbReference type="Gramene" id="evm.model.09.1238">
    <property type="protein sequence ID" value="cds.evm.model.09.1238"/>
    <property type="gene ID" value="evm.TU.09.1238"/>
</dbReference>
<evidence type="ECO:0000313" key="2">
    <source>
        <dbReference type="EnsemblPlants" id="cds.evm.model.09.1238"/>
    </source>
</evidence>
<dbReference type="Proteomes" id="UP000596661">
    <property type="component" value="Chromosome 9"/>
</dbReference>